<feature type="transmembrane region" description="Helical" evidence="1">
    <location>
        <begin position="12"/>
        <end position="37"/>
    </location>
</feature>
<protein>
    <submittedName>
        <fullName evidence="2">Uncharacterized protein</fullName>
    </submittedName>
</protein>
<keyword evidence="1" id="KW-0472">Membrane</keyword>
<name>A0ABQ1XN60_9PROT</name>
<keyword evidence="1" id="KW-0812">Transmembrane</keyword>
<comment type="caution">
    <text evidence="2">The sequence shown here is derived from an EMBL/GenBank/DDBJ whole genome shotgun (WGS) entry which is preliminary data.</text>
</comment>
<accession>A0ABQ1XN60</accession>
<dbReference type="RefSeq" id="WP_188451735.1">
    <property type="nucleotide sequence ID" value="NZ_BMFS01000004.1"/>
</dbReference>
<feature type="transmembrane region" description="Helical" evidence="1">
    <location>
        <begin position="49"/>
        <end position="67"/>
    </location>
</feature>
<evidence type="ECO:0000313" key="2">
    <source>
        <dbReference type="EMBL" id="GGG98532.1"/>
    </source>
</evidence>
<keyword evidence="1" id="KW-1133">Transmembrane helix</keyword>
<dbReference type="Proteomes" id="UP000648722">
    <property type="component" value="Unassembled WGS sequence"/>
</dbReference>
<sequence>MKNVAVQFFRSRFALLIFVATLIFALIGVVSISVAVAHGSEDAGWQMSQLVSAITPILLLAVVIEYLSRIADALEKPGVLGFEDEAGE</sequence>
<proteinExistence type="predicted"/>
<dbReference type="EMBL" id="BMFS01000004">
    <property type="protein sequence ID" value="GGG98532.1"/>
    <property type="molecule type" value="Genomic_DNA"/>
</dbReference>
<gene>
    <name evidence="2" type="ORF">GCM10007420_12890</name>
</gene>
<reference evidence="3" key="1">
    <citation type="journal article" date="2019" name="Int. J. Syst. Evol. Microbiol.">
        <title>The Global Catalogue of Microorganisms (GCM) 10K type strain sequencing project: providing services to taxonomists for standard genome sequencing and annotation.</title>
        <authorList>
            <consortium name="The Broad Institute Genomics Platform"/>
            <consortium name="The Broad Institute Genome Sequencing Center for Infectious Disease"/>
            <person name="Wu L."/>
            <person name="Ma J."/>
        </authorList>
    </citation>
    <scope>NUCLEOTIDE SEQUENCE [LARGE SCALE GENOMIC DNA]</scope>
    <source>
        <strain evidence="3">CGMCC 1.12766</strain>
    </source>
</reference>
<keyword evidence="3" id="KW-1185">Reference proteome</keyword>
<evidence type="ECO:0000256" key="1">
    <source>
        <dbReference type="SAM" id="Phobius"/>
    </source>
</evidence>
<organism evidence="2 3">
    <name type="scientific">Glycocaulis albus</name>
    <dbReference type="NCBI Taxonomy" id="1382801"/>
    <lineage>
        <taxon>Bacteria</taxon>
        <taxon>Pseudomonadati</taxon>
        <taxon>Pseudomonadota</taxon>
        <taxon>Alphaproteobacteria</taxon>
        <taxon>Maricaulales</taxon>
        <taxon>Maricaulaceae</taxon>
        <taxon>Glycocaulis</taxon>
    </lineage>
</organism>
<evidence type="ECO:0000313" key="3">
    <source>
        <dbReference type="Proteomes" id="UP000648722"/>
    </source>
</evidence>